<dbReference type="AlphaFoldDB" id="M4BF71"/>
<dbReference type="Proteomes" id="UP000011713">
    <property type="component" value="Unassembled WGS sequence"/>
</dbReference>
<proteinExistence type="predicted"/>
<dbReference type="EnsemblProtists" id="HpaT804940">
    <property type="protein sequence ID" value="HpaP804940"/>
    <property type="gene ID" value="HpaG804940"/>
</dbReference>
<evidence type="ECO:0000313" key="2">
    <source>
        <dbReference type="Proteomes" id="UP000011713"/>
    </source>
</evidence>
<dbReference type="HOGENOM" id="CLU_2042574_0_0_1"/>
<dbReference type="STRING" id="559515.M4BF71"/>
<dbReference type="VEuPathDB" id="FungiDB:HpaG804940"/>
<organism evidence="1 2">
    <name type="scientific">Hyaloperonospora arabidopsidis (strain Emoy2)</name>
    <name type="common">Downy mildew agent</name>
    <name type="synonym">Peronospora arabidopsidis</name>
    <dbReference type="NCBI Taxonomy" id="559515"/>
    <lineage>
        <taxon>Eukaryota</taxon>
        <taxon>Sar</taxon>
        <taxon>Stramenopiles</taxon>
        <taxon>Oomycota</taxon>
        <taxon>Peronosporomycetes</taxon>
        <taxon>Peronosporales</taxon>
        <taxon>Peronosporaceae</taxon>
        <taxon>Hyaloperonospora</taxon>
    </lineage>
</organism>
<evidence type="ECO:0000313" key="1">
    <source>
        <dbReference type="EnsemblProtists" id="HpaP804940"/>
    </source>
</evidence>
<name>M4BF71_HYAAE</name>
<dbReference type="EMBL" id="JH598194">
    <property type="status" value="NOT_ANNOTATED_CDS"/>
    <property type="molecule type" value="Genomic_DNA"/>
</dbReference>
<reference evidence="1" key="2">
    <citation type="submission" date="2015-06" db="UniProtKB">
        <authorList>
            <consortium name="EnsemblProtists"/>
        </authorList>
    </citation>
    <scope>IDENTIFICATION</scope>
    <source>
        <strain evidence="1">Emoy2</strain>
    </source>
</reference>
<keyword evidence="2" id="KW-1185">Reference proteome</keyword>
<dbReference type="InParanoid" id="M4BF71"/>
<protein>
    <submittedName>
        <fullName evidence="1">Uncharacterized protein</fullName>
    </submittedName>
</protein>
<sequence>MRKVKHEEWDDKAQQTVLDQTNEALKTAVQDAREAVQAARMRIQELPFEQLMKEMTEGLKCAAEGIGEFAKEMVVEITIWHRSRRKWRLFQRSYGSRQPLWLSRRRLKRRWRLQVTASGSR</sequence>
<accession>M4BF71</accession>
<reference evidence="2" key="1">
    <citation type="journal article" date="2010" name="Science">
        <title>Signatures of adaptation to obligate biotrophy in the Hyaloperonospora arabidopsidis genome.</title>
        <authorList>
            <person name="Baxter L."/>
            <person name="Tripathy S."/>
            <person name="Ishaque N."/>
            <person name="Boot N."/>
            <person name="Cabral A."/>
            <person name="Kemen E."/>
            <person name="Thines M."/>
            <person name="Ah-Fong A."/>
            <person name="Anderson R."/>
            <person name="Badejoko W."/>
            <person name="Bittner-Eddy P."/>
            <person name="Boore J.L."/>
            <person name="Chibucos M.C."/>
            <person name="Coates M."/>
            <person name="Dehal P."/>
            <person name="Delehaunty K."/>
            <person name="Dong S."/>
            <person name="Downton P."/>
            <person name="Dumas B."/>
            <person name="Fabro G."/>
            <person name="Fronick C."/>
            <person name="Fuerstenberg S.I."/>
            <person name="Fulton L."/>
            <person name="Gaulin E."/>
            <person name="Govers F."/>
            <person name="Hughes L."/>
            <person name="Humphray S."/>
            <person name="Jiang R.H."/>
            <person name="Judelson H."/>
            <person name="Kamoun S."/>
            <person name="Kyung K."/>
            <person name="Meijer H."/>
            <person name="Minx P."/>
            <person name="Morris P."/>
            <person name="Nelson J."/>
            <person name="Phuntumart V."/>
            <person name="Qutob D."/>
            <person name="Rehmany A."/>
            <person name="Rougon-Cardoso A."/>
            <person name="Ryden P."/>
            <person name="Torto-Alalibo T."/>
            <person name="Studholme D."/>
            <person name="Wang Y."/>
            <person name="Win J."/>
            <person name="Wood J."/>
            <person name="Clifton S.W."/>
            <person name="Rogers J."/>
            <person name="Van den Ackerveken G."/>
            <person name="Jones J.D."/>
            <person name="McDowell J.M."/>
            <person name="Beynon J."/>
            <person name="Tyler B.M."/>
        </authorList>
    </citation>
    <scope>NUCLEOTIDE SEQUENCE [LARGE SCALE GENOMIC DNA]</scope>
    <source>
        <strain evidence="2">Emoy2</strain>
    </source>
</reference>